<accession>A0ABN3KJZ7</accession>
<evidence type="ECO:0000259" key="1">
    <source>
        <dbReference type="Pfam" id="PF13569"/>
    </source>
</evidence>
<dbReference type="Proteomes" id="UP001501231">
    <property type="component" value="Unassembled WGS sequence"/>
</dbReference>
<dbReference type="EMBL" id="BAAARW010000050">
    <property type="protein sequence ID" value="GAA2459518.1"/>
    <property type="molecule type" value="Genomic_DNA"/>
</dbReference>
<comment type="caution">
    <text evidence="2">The sequence shown here is derived from an EMBL/GenBank/DDBJ whole genome shotgun (WGS) entry which is preliminary data.</text>
</comment>
<feature type="domain" description="DUF4132" evidence="1">
    <location>
        <begin position="825"/>
        <end position="1009"/>
    </location>
</feature>
<dbReference type="InterPro" id="IPR025406">
    <property type="entry name" value="DUF4132"/>
</dbReference>
<evidence type="ECO:0000313" key="2">
    <source>
        <dbReference type="EMBL" id="GAA2459518.1"/>
    </source>
</evidence>
<name>A0ABN3KJZ7_9ACTN</name>
<evidence type="ECO:0000313" key="3">
    <source>
        <dbReference type="Proteomes" id="UP001501231"/>
    </source>
</evidence>
<dbReference type="RefSeq" id="WP_344598660.1">
    <property type="nucleotide sequence ID" value="NZ_BAAARW010000050.1"/>
</dbReference>
<gene>
    <name evidence="2" type="ORF">GCM10010191_94750</name>
</gene>
<protein>
    <recommendedName>
        <fullName evidence="1">DUF4132 domain-containing protein</fullName>
    </recommendedName>
</protein>
<organism evidence="2 3">
    <name type="scientific">Actinomadura vinacea</name>
    <dbReference type="NCBI Taxonomy" id="115336"/>
    <lineage>
        <taxon>Bacteria</taxon>
        <taxon>Bacillati</taxon>
        <taxon>Actinomycetota</taxon>
        <taxon>Actinomycetes</taxon>
        <taxon>Streptosporangiales</taxon>
        <taxon>Thermomonosporaceae</taxon>
        <taxon>Actinomadura</taxon>
    </lineage>
</organism>
<dbReference type="Pfam" id="PF13569">
    <property type="entry name" value="DUF4132"/>
    <property type="match status" value="1"/>
</dbReference>
<sequence>MEDQLIPDENALVIPDAWLPSLHPRRGGVAVPEPAISQSAAKRVADKVAKGASGIEQALSSAESDPELAARGRAHLDGTADPAGAAVVAGLSGDQGTYWDDPRGAYTFVDAWVAAHGAAFAARAFAEMCDLAVGLEYGYAHRPLWVRPWNVGLNRPWARFERQAGRRVRAFLAAADEAEHVRAEAGLADFRSTRRRRLVAAYLMPSRRDWVKECLAEPLDDILEQEMLLCSVTAEHLDALDGRLSGTWADDVVYTLVEGAGTRAAPLLAAVADLGFERGPALEALAVLPSDEAQALLVDRIEQHDVRDALLAAAERFPVRTTCVLARAAAPRAGELLTAILRLGPDLSALPADVREVADALAAADVRVEEAPPGALPGLLVDPPWTRRDEQAEPVVIKGLAPPDGRTVRWADGERERWARSDRFRDRVDEDIDWAGRLDLFRERRGSISDLFEAAVHAPDELVRPLLPEWGRYYVWQPHDRIKPVAARFEADALPLLVHVARENSTGNAGLLLPFLDAPVARLMAEWNRRRKTTRAVAREWFGRHGVAAVPMLVPAAVGKPGPGRLDAEAALRLVASLHGTEAVVEAARPHGDEAADVVAELLSVDPAGVLPAERPMPPIWAGAHLLPQVLLREREHALPLKAVDHLVTMLAASQPGEVHPGVETVQELCDPASLAEFAWAVFEEWRSAGMPPEHAWALHGLGWLGDDETVRRLTPVIRAWPGEGGHHRAVAGLDVLASIGSDTALLHLHGIAQRVKFKGLKSRAQEKIAEVAAGLGLGPEELADRLVPDFGLDADGSLTLDYGPRRFTVGFDEQLKPFVMDEDGKARKALPKPGAKDDDKLAPEAHKRFAGLKKDVRTVAADQIKRLESAMLTGRRWPPEEFRRFFVDHPLMWHIARRLVWTAEDPATGTAVAFRIAEDRTLAGVDDEVLTLPEPSRIGVPHPLNLAERERAAWADILSDYEIMQPFPQLGRTVHALTDEERASGRLERFEGFTVPVHAVLGLVRRGWDRGVPLDAGGERWISRKVAPDRYVIIDLKYGITVGDVEGSGPQTLEYVWIGDRPQDFHRGRGTPHTFGELDPLIASEVLDDLTHLTATTEETGP</sequence>
<reference evidence="2 3" key="1">
    <citation type="journal article" date="2019" name="Int. J. Syst. Evol. Microbiol.">
        <title>The Global Catalogue of Microorganisms (GCM) 10K type strain sequencing project: providing services to taxonomists for standard genome sequencing and annotation.</title>
        <authorList>
            <consortium name="The Broad Institute Genomics Platform"/>
            <consortium name="The Broad Institute Genome Sequencing Center for Infectious Disease"/>
            <person name="Wu L."/>
            <person name="Ma J."/>
        </authorList>
    </citation>
    <scope>NUCLEOTIDE SEQUENCE [LARGE SCALE GENOMIC DNA]</scope>
    <source>
        <strain evidence="2 3">JCM 3325</strain>
    </source>
</reference>
<keyword evidence="3" id="KW-1185">Reference proteome</keyword>
<proteinExistence type="predicted"/>